<feature type="compositionally biased region" description="Basic residues" evidence="1">
    <location>
        <begin position="28"/>
        <end position="46"/>
    </location>
</feature>
<comment type="caution">
    <text evidence="2">The sequence shown here is derived from an EMBL/GenBank/DDBJ whole genome shotgun (WGS) entry which is preliminary data.</text>
</comment>
<evidence type="ECO:0000313" key="2">
    <source>
        <dbReference type="EMBL" id="PWZ31401.1"/>
    </source>
</evidence>
<sequence>MGVPSPTTTSRRSRRCAWCSALRAASRNARRRCTPSPRRSRTSTRR</sequence>
<reference evidence="2 3" key="1">
    <citation type="journal article" date="2018" name="Nat. Genet.">
        <title>Extensive intraspecific gene order and gene structural variations between Mo17 and other maize genomes.</title>
        <authorList>
            <person name="Sun S."/>
            <person name="Zhou Y."/>
            <person name="Chen J."/>
            <person name="Shi J."/>
            <person name="Zhao H."/>
            <person name="Zhao H."/>
            <person name="Song W."/>
            <person name="Zhang M."/>
            <person name="Cui Y."/>
            <person name="Dong X."/>
            <person name="Liu H."/>
            <person name="Ma X."/>
            <person name="Jiao Y."/>
            <person name="Wang B."/>
            <person name="Wei X."/>
            <person name="Stein J.C."/>
            <person name="Glaubitz J.C."/>
            <person name="Lu F."/>
            <person name="Yu G."/>
            <person name="Liang C."/>
            <person name="Fengler K."/>
            <person name="Li B."/>
            <person name="Rafalski A."/>
            <person name="Schnable P.S."/>
            <person name="Ware D.H."/>
            <person name="Buckler E.S."/>
            <person name="Lai J."/>
        </authorList>
    </citation>
    <scope>NUCLEOTIDE SEQUENCE [LARGE SCALE GENOMIC DNA]</scope>
    <source>
        <strain evidence="3">cv. Missouri 17</strain>
        <tissue evidence="2">Seedling</tissue>
    </source>
</reference>
<dbReference type="AlphaFoldDB" id="A0A3L6FGG5"/>
<evidence type="ECO:0000313" key="3">
    <source>
        <dbReference type="Proteomes" id="UP000251960"/>
    </source>
</evidence>
<proteinExistence type="predicted"/>
<name>A0A3L6FGG5_MAIZE</name>
<accession>A0A3L6FGG5</accession>
<gene>
    <name evidence="2" type="ORF">Zm00014a_038515</name>
</gene>
<dbReference type="Proteomes" id="UP000251960">
    <property type="component" value="Chromosome 3"/>
</dbReference>
<dbReference type="EMBL" id="NCVQ01000004">
    <property type="protein sequence ID" value="PWZ31401.1"/>
    <property type="molecule type" value="Genomic_DNA"/>
</dbReference>
<protein>
    <submittedName>
        <fullName evidence="2">Uncharacterized protein</fullName>
    </submittedName>
</protein>
<feature type="region of interest" description="Disordered" evidence="1">
    <location>
        <begin position="27"/>
        <end position="46"/>
    </location>
</feature>
<organism evidence="2 3">
    <name type="scientific">Zea mays</name>
    <name type="common">Maize</name>
    <dbReference type="NCBI Taxonomy" id="4577"/>
    <lineage>
        <taxon>Eukaryota</taxon>
        <taxon>Viridiplantae</taxon>
        <taxon>Streptophyta</taxon>
        <taxon>Embryophyta</taxon>
        <taxon>Tracheophyta</taxon>
        <taxon>Spermatophyta</taxon>
        <taxon>Magnoliopsida</taxon>
        <taxon>Liliopsida</taxon>
        <taxon>Poales</taxon>
        <taxon>Poaceae</taxon>
        <taxon>PACMAD clade</taxon>
        <taxon>Panicoideae</taxon>
        <taxon>Andropogonodae</taxon>
        <taxon>Andropogoneae</taxon>
        <taxon>Tripsacinae</taxon>
        <taxon>Zea</taxon>
    </lineage>
</organism>
<evidence type="ECO:0000256" key="1">
    <source>
        <dbReference type="SAM" id="MobiDB-lite"/>
    </source>
</evidence>